<keyword evidence="9" id="KW-0539">Nucleus</keyword>
<dbReference type="InterPro" id="IPR016024">
    <property type="entry name" value="ARM-type_fold"/>
</dbReference>
<accession>A0A7R8X320</accession>
<dbReference type="InterPro" id="IPR016135">
    <property type="entry name" value="UBQ-conjugating_enzyme/RWD"/>
</dbReference>
<dbReference type="PANTHER" id="PTHR12596">
    <property type="entry name" value="EXPORTIN 4,7-RELATED"/>
    <property type="match status" value="1"/>
</dbReference>
<dbReference type="PANTHER" id="PTHR12596:SF1">
    <property type="entry name" value="EXPORTIN-4"/>
    <property type="match status" value="1"/>
</dbReference>
<feature type="region of interest" description="Disordered" evidence="12">
    <location>
        <begin position="1046"/>
        <end position="1066"/>
    </location>
</feature>
<dbReference type="Gene3D" id="3.30.420.10">
    <property type="entry name" value="Ribonuclease H-like superfamily/Ribonuclease H"/>
    <property type="match status" value="1"/>
</dbReference>
<dbReference type="PROSITE" id="PS50908">
    <property type="entry name" value="RWD"/>
    <property type="match status" value="1"/>
</dbReference>
<dbReference type="Pfam" id="PF16087">
    <property type="entry name" value="DUF4817"/>
    <property type="match status" value="1"/>
</dbReference>
<evidence type="ECO:0000256" key="12">
    <source>
        <dbReference type="SAM" id="MobiDB-lite"/>
    </source>
</evidence>
<dbReference type="EMBL" id="CAJPEV010000328">
    <property type="protein sequence ID" value="CAG0884041.1"/>
    <property type="molecule type" value="Genomic_DNA"/>
</dbReference>
<evidence type="ECO:0000256" key="2">
    <source>
        <dbReference type="ARBA" id="ARBA00004496"/>
    </source>
</evidence>
<protein>
    <recommendedName>
        <fullName evidence="10">Exportin-4</fullName>
    </recommendedName>
</protein>
<dbReference type="GO" id="GO:0008270">
    <property type="term" value="F:zinc ion binding"/>
    <property type="evidence" value="ECO:0007669"/>
    <property type="project" value="UniProtKB-KW"/>
</dbReference>
<gene>
    <name evidence="16" type="ORF">DSTB1V02_LOCUS2802</name>
</gene>
<dbReference type="InterPro" id="IPR001494">
    <property type="entry name" value="Importin-beta_N"/>
</dbReference>
<dbReference type="GO" id="GO:0006611">
    <property type="term" value="P:protein export from nucleus"/>
    <property type="evidence" value="ECO:0007669"/>
    <property type="project" value="TreeGrafter"/>
</dbReference>
<keyword evidence="6" id="KW-0813">Transport</keyword>
<evidence type="ECO:0000256" key="9">
    <source>
        <dbReference type="ARBA" id="ARBA00023242"/>
    </source>
</evidence>
<evidence type="ECO:0000256" key="3">
    <source>
        <dbReference type="ARBA" id="ARBA00008372"/>
    </source>
</evidence>
<evidence type="ECO:0000256" key="10">
    <source>
        <dbReference type="ARBA" id="ARBA00040444"/>
    </source>
</evidence>
<name>A0A7R8X320_9CRUS</name>
<proteinExistence type="inferred from homology"/>
<dbReference type="InterPro" id="IPR032378">
    <property type="entry name" value="ZC3H15/TMA46_C"/>
</dbReference>
<keyword evidence="11" id="KW-0862">Zinc</keyword>
<dbReference type="EMBL" id="LR899845">
    <property type="protein sequence ID" value="CAD7242859.1"/>
    <property type="molecule type" value="Genomic_DNA"/>
</dbReference>
<evidence type="ECO:0000256" key="6">
    <source>
        <dbReference type="ARBA" id="ARBA00022448"/>
    </source>
</evidence>
<evidence type="ECO:0000259" key="15">
    <source>
        <dbReference type="PROSITE" id="PS50908"/>
    </source>
</evidence>
<evidence type="ECO:0000313" key="17">
    <source>
        <dbReference type="Proteomes" id="UP000677054"/>
    </source>
</evidence>
<feature type="compositionally biased region" description="Basic and acidic residues" evidence="12">
    <location>
        <begin position="1054"/>
        <end position="1066"/>
    </location>
</feature>
<evidence type="ECO:0000256" key="5">
    <source>
        <dbReference type="ARBA" id="ARBA00010043"/>
    </source>
</evidence>
<evidence type="ECO:0000256" key="11">
    <source>
        <dbReference type="PROSITE-ProRule" id="PRU00723"/>
    </source>
</evidence>
<dbReference type="GO" id="GO:0005643">
    <property type="term" value="C:nuclear pore"/>
    <property type="evidence" value="ECO:0007669"/>
    <property type="project" value="TreeGrafter"/>
</dbReference>
<comment type="similarity">
    <text evidence="4">Belongs to the exportin family.</text>
</comment>
<dbReference type="InterPro" id="IPR044189">
    <property type="entry name" value="XPO4/7-like"/>
</dbReference>
<dbReference type="Pfam" id="PF16543">
    <property type="entry name" value="DFRP_C"/>
    <property type="match status" value="1"/>
</dbReference>
<comment type="subcellular location">
    <subcellularLocation>
        <location evidence="2">Cytoplasm</location>
    </subcellularLocation>
    <subcellularLocation>
        <location evidence="1">Nucleus</location>
    </subcellularLocation>
</comment>
<dbReference type="InterPro" id="IPR032135">
    <property type="entry name" value="DUF4817"/>
</dbReference>
<dbReference type="InterPro" id="IPR006575">
    <property type="entry name" value="RWD_dom"/>
</dbReference>
<dbReference type="Gene3D" id="1.25.10.10">
    <property type="entry name" value="Leucine-rich Repeat Variant"/>
    <property type="match status" value="2"/>
</dbReference>
<dbReference type="SUPFAM" id="SSF54495">
    <property type="entry name" value="UBC-like"/>
    <property type="match status" value="1"/>
</dbReference>
<dbReference type="InterPro" id="IPR006941">
    <property type="entry name" value="RNase_CAF1"/>
</dbReference>
<dbReference type="PROSITE" id="PS50166">
    <property type="entry name" value="IMPORTIN_B_NT"/>
    <property type="match status" value="1"/>
</dbReference>
<evidence type="ECO:0000259" key="13">
    <source>
        <dbReference type="PROSITE" id="PS50103"/>
    </source>
</evidence>
<keyword evidence="17" id="KW-1185">Reference proteome</keyword>
<evidence type="ECO:0000256" key="8">
    <source>
        <dbReference type="ARBA" id="ARBA00022927"/>
    </source>
</evidence>
<evidence type="ECO:0000256" key="4">
    <source>
        <dbReference type="ARBA" id="ARBA00009466"/>
    </source>
</evidence>
<dbReference type="SMART" id="SM00591">
    <property type="entry name" value="RWD"/>
    <property type="match status" value="1"/>
</dbReference>
<feature type="zinc finger region" description="C3H1-type" evidence="11">
    <location>
        <begin position="1723"/>
        <end position="1750"/>
    </location>
</feature>
<evidence type="ECO:0000313" key="16">
    <source>
        <dbReference type="EMBL" id="CAD7242859.1"/>
    </source>
</evidence>
<dbReference type="OrthoDB" id="5548448at2759"/>
<organism evidence="16">
    <name type="scientific">Darwinula stevensoni</name>
    <dbReference type="NCBI Taxonomy" id="69355"/>
    <lineage>
        <taxon>Eukaryota</taxon>
        <taxon>Metazoa</taxon>
        <taxon>Ecdysozoa</taxon>
        <taxon>Arthropoda</taxon>
        <taxon>Crustacea</taxon>
        <taxon>Oligostraca</taxon>
        <taxon>Ostracoda</taxon>
        <taxon>Podocopa</taxon>
        <taxon>Podocopida</taxon>
        <taxon>Darwinulocopina</taxon>
        <taxon>Darwinuloidea</taxon>
        <taxon>Darwinulidae</taxon>
        <taxon>Darwinula</taxon>
    </lineage>
</organism>
<dbReference type="GO" id="GO:0005049">
    <property type="term" value="F:nuclear export signal receptor activity"/>
    <property type="evidence" value="ECO:0007669"/>
    <property type="project" value="InterPro"/>
</dbReference>
<keyword evidence="11" id="KW-0863">Zinc-finger</keyword>
<feature type="compositionally biased region" description="Acidic residues" evidence="12">
    <location>
        <begin position="1904"/>
        <end position="1913"/>
    </location>
</feature>
<dbReference type="Gene3D" id="3.10.110.10">
    <property type="entry name" value="Ubiquitin Conjugating Enzyme"/>
    <property type="match status" value="1"/>
</dbReference>
<dbReference type="PROSITE" id="PS50103">
    <property type="entry name" value="ZF_C3H1"/>
    <property type="match status" value="1"/>
</dbReference>
<feature type="domain" description="RWD" evidence="15">
    <location>
        <begin position="1"/>
        <end position="94"/>
    </location>
</feature>
<comment type="similarity">
    <text evidence="5">Belongs to the ZC3H15/TMA46 family.</text>
</comment>
<dbReference type="Proteomes" id="UP000677054">
    <property type="component" value="Unassembled WGS sequence"/>
</dbReference>
<reference evidence="16" key="1">
    <citation type="submission" date="2020-11" db="EMBL/GenBank/DDBJ databases">
        <authorList>
            <person name="Tran Van P."/>
        </authorList>
    </citation>
    <scope>NUCLEOTIDE SEQUENCE</scope>
</reference>
<dbReference type="InterPro" id="IPR011989">
    <property type="entry name" value="ARM-like"/>
</dbReference>
<keyword evidence="7" id="KW-0963">Cytoplasm</keyword>
<dbReference type="SUPFAM" id="SSF53098">
    <property type="entry name" value="Ribonuclease H-like"/>
    <property type="match status" value="1"/>
</dbReference>
<dbReference type="GO" id="GO:0031267">
    <property type="term" value="F:small GTPase binding"/>
    <property type="evidence" value="ECO:0007669"/>
    <property type="project" value="InterPro"/>
</dbReference>
<feature type="region of interest" description="Disordered" evidence="12">
    <location>
        <begin position="1892"/>
        <end position="1913"/>
    </location>
</feature>
<sequence>MKMLSSDPYSEFIVSLKGDDDGEGGFMYQCSLKFGYTEKYPDEVPNIEVISLEGLPMGEEDLLLQHLQQIAEESLGMVMIFTLVSASLEWLGATCDRKQKEMEEERDRKVREKEESELRRFEGTKVTVETFLAWKEQFDAEMYALKKQIKDDPSSKKLTGKQLFLANKSLNESDLKFLEEGDDIILDLSKMVHILLHEMSLNQFILSGDGDVKAPPGAVTSEQRHEAERVFLQFRKAQNPFALCFAIFERSTSHYVLFETALVIRNSVTRDWKHLPEADKVSLKECLMQYVLQRPQLPTFLRDRILHVVAVMVKRESIDDGGAQRTALLNQVLQLVSEGNNSMRMLGCALMNCLLQEYAITLKSSDVGLPWESHFEAKKQFEVTDLITVYRFTLEVLSELERLGSPLAQEQVVLLSRFLGLADSVLSWTFISYFRHILSIMAEDPVLHIPFISLMKCDPLPKKVMSTYETDQNLSFRPPVTWKDLILNPDAIQLFFKLFLKVQGDVALSHQLNTCLLQLASLNGPLVAEPEDAHTYLANFLHGFFLITTSSLSGLEAMGITNVLRRLLLYFPSSSIASLPKELHNTFRGRLTEITCCVILQATKEDVDGAEDPMFMEALERVLQAWIILVQDIQSLPTAEWMPSIVQVFETYVQCHLVPPEGMRGMRREEAEDELADEDEDDRTKFKDQLSTIGLFGRNIPDRAIPLLCRLLEARVVRLQQLLSSGQTDEHLLFLYEDLHWLLLIAGNVVSLHYEGEQVMIPSEIMEYGVRLYQSQQGSSGAEPPPDFPGLSVTQAPILGQSPDLLLRVFRAGMAVMEVTARGLEAGLSGVLSPMLTQSTLWFLARFASSHLMPTETYYLEMAMNIVGAFGQDSSGARWTIEFLLSAVSSLVKRWSSEEKVLLDAVDLCLTLAESKDKAGVMMESEQLWGLVHAHQKMELGTLPPKVHRGLMKVFVLAASSIKTQEPKEDCFRKPKGKVIYSGMAGRSRLSIAERVQIVKWHAKYENVTEVQQQFEKTFGRRPPERKSIVALVRKFDTTGSVLVGERSGRPRNARTEERTKAISESLKRRPKTSIRRLSQELDCPLVSLLGIAHGDECVQLLIPITENFPALLGQPDFLKLSQTEAVMKQLMTLLDCLIGVMQGARPSTAELLFSAIYPSLTRTVDLLSVYENHFLVVDLILELLNEMAISMLCHLDRLQARLFYELAIRGIRLYAGHNLRTLVRDQAEDEEESYKDVLLIIHLLTNILAKEIVCDFASAESSVSMESSGEGTEEISASAVCLHGMHLLMPLINMDLLHYPTLCKEFFKMITFVADIYPEKVCTLPGDHLLNLFKWMEVGMEAFGPEVLQQVLDFLHAISMHLALHPHVQGPARDLVKVFLKDTYKEMVENLITQQGDPSRAQRLAQAFTALLDGIHLVPHRATRAKFRNNFEKFILEVRTILPPAFEEVPVIDVHMESASQVWVALEKAIKTATFLALDCELSGLGPRRQINAHNIEERYCNVCDVARSRGVVALGVSTFRFLNVALEPREWRGKMRDGTQWQYVVQNFNISTLRRDAYVVDPESMKFLVMHGFDFTKQYLNGIQYWSGNDRLNKEEVPFCLRRLFALIMASKVPVLVHNGFIDLIFLYQHFYAELPKTMETFLADLVEMFPAGVFDTKYIAEYISPRMDASFLEYIFRKSQQLNEEFRSRGSKHLGLLFPHLVSPLHWVEVQACKPILTPGDGRKVCQDYANFGYCRKKDCSDAHDIESLLQWDIRRMQGKRKLNQCVDMEEAIEPEDEGESDPVALIEMPCSGHSPIVFTPGNKCHRAGFDAFMTAFSFAWFVTRRSDNPLKPQNEEAINRIYLSCKDFPLQVRKSKYHSTAVPNLGVSMKQLGRRTCKDANEVDDGCNNRAMDDLKGDTQDELNEDVEK</sequence>
<evidence type="ECO:0000256" key="7">
    <source>
        <dbReference type="ARBA" id="ARBA00022490"/>
    </source>
</evidence>
<dbReference type="Pfam" id="PF05773">
    <property type="entry name" value="RWD"/>
    <property type="match status" value="1"/>
</dbReference>
<keyword evidence="11" id="KW-0479">Metal-binding</keyword>
<feature type="domain" description="Importin N-terminal" evidence="14">
    <location>
        <begin position="227"/>
        <end position="293"/>
    </location>
</feature>
<dbReference type="InterPro" id="IPR012337">
    <property type="entry name" value="RNaseH-like_sf"/>
</dbReference>
<evidence type="ECO:0000259" key="14">
    <source>
        <dbReference type="PROSITE" id="PS50166"/>
    </source>
</evidence>
<dbReference type="GO" id="GO:0005737">
    <property type="term" value="C:cytoplasm"/>
    <property type="evidence" value="ECO:0007669"/>
    <property type="project" value="UniProtKB-SubCell"/>
</dbReference>
<feature type="domain" description="C3H1-type" evidence="13">
    <location>
        <begin position="1723"/>
        <end position="1750"/>
    </location>
</feature>
<dbReference type="InterPro" id="IPR036397">
    <property type="entry name" value="RNaseH_sf"/>
</dbReference>
<dbReference type="GO" id="GO:0003676">
    <property type="term" value="F:nucleic acid binding"/>
    <property type="evidence" value="ECO:0007669"/>
    <property type="project" value="InterPro"/>
</dbReference>
<dbReference type="Pfam" id="PF04857">
    <property type="entry name" value="CAF1"/>
    <property type="match status" value="2"/>
</dbReference>
<dbReference type="InterPro" id="IPR000571">
    <property type="entry name" value="Znf_CCCH"/>
</dbReference>
<dbReference type="SUPFAM" id="SSF48371">
    <property type="entry name" value="ARM repeat"/>
    <property type="match status" value="1"/>
</dbReference>
<keyword evidence="8" id="KW-0653">Protein transport</keyword>
<evidence type="ECO:0000256" key="1">
    <source>
        <dbReference type="ARBA" id="ARBA00004123"/>
    </source>
</evidence>
<comment type="similarity">
    <text evidence="3">Belongs to the CAF1 family.</text>
</comment>